<feature type="domain" description="RING-type" evidence="8">
    <location>
        <begin position="848"/>
        <end position="902"/>
    </location>
</feature>
<evidence type="ECO:0000256" key="5">
    <source>
        <dbReference type="ARBA" id="ARBA00022786"/>
    </source>
</evidence>
<accession>A0A8E2E6U5</accession>
<feature type="domain" description="RING-type" evidence="9">
    <location>
        <begin position="844"/>
        <end position="1093"/>
    </location>
</feature>
<dbReference type="GO" id="GO:0004674">
    <property type="term" value="F:protein serine/threonine kinase activity"/>
    <property type="evidence" value="ECO:0007669"/>
    <property type="project" value="TreeGrafter"/>
</dbReference>
<dbReference type="PROSITE" id="PS50089">
    <property type="entry name" value="ZF_RING_2"/>
    <property type="match status" value="1"/>
</dbReference>
<evidence type="ECO:0000313" key="10">
    <source>
        <dbReference type="EMBL" id="OCK78330.1"/>
    </source>
</evidence>
<evidence type="ECO:0000259" key="8">
    <source>
        <dbReference type="PROSITE" id="PS50089"/>
    </source>
</evidence>
<evidence type="ECO:0000256" key="3">
    <source>
        <dbReference type="ARBA" id="ARBA00022737"/>
    </source>
</evidence>
<gene>
    <name evidence="10" type="ORF">K432DRAFT_96401</name>
</gene>
<dbReference type="InterPro" id="IPR001841">
    <property type="entry name" value="Znf_RING"/>
</dbReference>
<dbReference type="AlphaFoldDB" id="A0A8E2E6U5"/>
<sequence>MESPETYDLLILVDATYSMSNYLESLQSSLPKIIAISALTDCFSRIGLLAYRDYCDTKLLEWSGWLSHSIRGNGEDGPDLVAMAKSLDPMGGGDYAEATKTGLAKAYEVMRPEATTIIFIYTDAPPHSLFNGSMTEEWSNLGKEKKALLDPKSYGGFGPDFADWVSASRMLHSGDKKAQVFCILEPHMNWEFVGHYNYLSTMTRGACLYLKNDKPLSISEVTVEVLLAWMGAEKSGLTETKQLQASLSRYISVQTIKNAKNETDPAANLYFAATGDDKEARKRIQSNITEIRITTEILKKHLPKKKTPVQDFAKRYAVDEEFKGRVVEHLKTIIDEDVSAVSLNPVFGSLWRAVCNDRNNEARDNLITAFGLQVDRIRDQGEKDRMKTWLEESYDYTAEVIEAIESVPEDQRFPCVLLDPTLAYIRAADDQDPEVEDEDNRPITEFRRDELLEIGRSCDYRILRRLGRVLTRLTFVNSAEELPAHIASTAEADIPKIPMALASKEYGAKFWRILLHIVVPGTMLSARPAALLAALSIRLGVQPLLTAADTEMLRWRSKWNNLEIPETWNVSCLSLLLDADAAYKTRIQKQEEKLSASTTSLLKEDDRALFERLVEYKMLELNFNTTLTAKVGWTPEKTTIPMGPMATCRDCKCPRSVTIMGKHGRCGLCAAEDYISPDQRQKYIDSRVTHDDNEKTQATWVECFVRVCRAQLGPAPKVECTQCLSQIIWPEEYRPTSLDTSTFKCPACTHNRTTIVSIETSVNKLTPENSTSWLLLNTNNKLPEPFNNRSLFHTITTAGPVNFTSLVTLFPRPNPILNLRGKLIRNAPDLLSQLQSFVSRRRTESLPCSLCFSNFRHSALHPSCGRSGCSQRLCTSCLKSWYGLNSSGRLLNTAALYCPFCRRAPAAKTLANYGMGVHAVGGLQNAIAERGEWVYAWCAECGFARRCIERVCARGAPHEVSDWICEECNEAWEAMEEADGDAIDVLLTEQENDDAENLRQIQGRVGGNRETRALRAGYMLDPMKRANRVGKTKKCPGTGCGVVVQKAWGCNHMCCPRRECGIHWCWICNGVFGPDEIYGHLQQEHGGFFGNED</sequence>
<evidence type="ECO:0008006" key="12">
    <source>
        <dbReference type="Google" id="ProtNLM"/>
    </source>
</evidence>
<evidence type="ECO:0000256" key="1">
    <source>
        <dbReference type="ARBA" id="ARBA00022679"/>
    </source>
</evidence>
<keyword evidence="4 7" id="KW-0863">Zinc-finger</keyword>
<dbReference type="InterPro" id="IPR044066">
    <property type="entry name" value="TRIAD_supradom"/>
</dbReference>
<evidence type="ECO:0000256" key="6">
    <source>
        <dbReference type="ARBA" id="ARBA00022833"/>
    </source>
</evidence>
<dbReference type="GO" id="GO:0005737">
    <property type="term" value="C:cytoplasm"/>
    <property type="evidence" value="ECO:0007669"/>
    <property type="project" value="TreeGrafter"/>
</dbReference>
<dbReference type="Gene3D" id="3.30.40.10">
    <property type="entry name" value="Zinc/RING finger domain, C3HC4 (zinc finger)"/>
    <property type="match status" value="1"/>
</dbReference>
<name>A0A8E2E6U5_9PEZI</name>
<dbReference type="InterPro" id="IPR013083">
    <property type="entry name" value="Znf_RING/FYVE/PHD"/>
</dbReference>
<organism evidence="10 11">
    <name type="scientific">Lepidopterella palustris CBS 459.81</name>
    <dbReference type="NCBI Taxonomy" id="1314670"/>
    <lineage>
        <taxon>Eukaryota</taxon>
        <taxon>Fungi</taxon>
        <taxon>Dikarya</taxon>
        <taxon>Ascomycota</taxon>
        <taxon>Pezizomycotina</taxon>
        <taxon>Dothideomycetes</taxon>
        <taxon>Pleosporomycetidae</taxon>
        <taxon>Mytilinidiales</taxon>
        <taxon>Argynnaceae</taxon>
        <taxon>Lepidopterella</taxon>
    </lineage>
</organism>
<evidence type="ECO:0000256" key="4">
    <source>
        <dbReference type="ARBA" id="ARBA00022771"/>
    </source>
</evidence>
<dbReference type="SUPFAM" id="SSF53300">
    <property type="entry name" value="vWA-like"/>
    <property type="match status" value="1"/>
</dbReference>
<dbReference type="SUPFAM" id="SSF57850">
    <property type="entry name" value="RING/U-box"/>
    <property type="match status" value="2"/>
</dbReference>
<keyword evidence="2" id="KW-0479">Metal-binding</keyword>
<dbReference type="Proteomes" id="UP000250266">
    <property type="component" value="Unassembled WGS sequence"/>
</dbReference>
<evidence type="ECO:0000313" key="11">
    <source>
        <dbReference type="Proteomes" id="UP000250266"/>
    </source>
</evidence>
<evidence type="ECO:0000256" key="2">
    <source>
        <dbReference type="ARBA" id="ARBA00022723"/>
    </source>
</evidence>
<dbReference type="PANTHER" id="PTHR47763:SF1">
    <property type="entry name" value="DUF659 DOMAIN-CONTAINING PROTEIN"/>
    <property type="match status" value="1"/>
</dbReference>
<keyword evidence="6" id="KW-0862">Zinc</keyword>
<dbReference type="Gene3D" id="3.40.50.410">
    <property type="entry name" value="von Willebrand factor, type A domain"/>
    <property type="match status" value="1"/>
</dbReference>
<dbReference type="PANTHER" id="PTHR47763">
    <property type="entry name" value="ALPHA-PROTEIN KINASE VWKA"/>
    <property type="match status" value="1"/>
</dbReference>
<dbReference type="InterPro" id="IPR036465">
    <property type="entry name" value="vWFA_dom_sf"/>
</dbReference>
<dbReference type="InterPro" id="IPR052969">
    <property type="entry name" value="Thr-specific_kinase-like"/>
</dbReference>
<dbReference type="GO" id="GO:0008270">
    <property type="term" value="F:zinc ion binding"/>
    <property type="evidence" value="ECO:0007669"/>
    <property type="project" value="UniProtKB-KW"/>
</dbReference>
<dbReference type="OrthoDB" id="10009520at2759"/>
<proteinExistence type="predicted"/>
<evidence type="ECO:0000259" key="9">
    <source>
        <dbReference type="PROSITE" id="PS51873"/>
    </source>
</evidence>
<dbReference type="PROSITE" id="PS51873">
    <property type="entry name" value="TRIAD"/>
    <property type="match status" value="1"/>
</dbReference>
<protein>
    <recommendedName>
        <fullName evidence="12">RING-type domain-containing protein</fullName>
    </recommendedName>
</protein>
<evidence type="ECO:0000256" key="7">
    <source>
        <dbReference type="PROSITE-ProRule" id="PRU00175"/>
    </source>
</evidence>
<keyword evidence="3" id="KW-0677">Repeat</keyword>
<keyword evidence="11" id="KW-1185">Reference proteome</keyword>
<keyword evidence="5" id="KW-0833">Ubl conjugation pathway</keyword>
<reference evidence="10 11" key="1">
    <citation type="journal article" date="2016" name="Nat. Commun.">
        <title>Ectomycorrhizal ecology is imprinted in the genome of the dominant symbiotic fungus Cenococcum geophilum.</title>
        <authorList>
            <consortium name="DOE Joint Genome Institute"/>
            <person name="Peter M."/>
            <person name="Kohler A."/>
            <person name="Ohm R.A."/>
            <person name="Kuo A."/>
            <person name="Krutzmann J."/>
            <person name="Morin E."/>
            <person name="Arend M."/>
            <person name="Barry K.W."/>
            <person name="Binder M."/>
            <person name="Choi C."/>
            <person name="Clum A."/>
            <person name="Copeland A."/>
            <person name="Grisel N."/>
            <person name="Haridas S."/>
            <person name="Kipfer T."/>
            <person name="LaButti K."/>
            <person name="Lindquist E."/>
            <person name="Lipzen A."/>
            <person name="Maire R."/>
            <person name="Meier B."/>
            <person name="Mihaltcheva S."/>
            <person name="Molinier V."/>
            <person name="Murat C."/>
            <person name="Poggeler S."/>
            <person name="Quandt C.A."/>
            <person name="Sperisen C."/>
            <person name="Tritt A."/>
            <person name="Tisserant E."/>
            <person name="Crous P.W."/>
            <person name="Henrissat B."/>
            <person name="Nehls U."/>
            <person name="Egli S."/>
            <person name="Spatafora J.W."/>
            <person name="Grigoriev I.V."/>
            <person name="Martin F.M."/>
        </authorList>
    </citation>
    <scope>NUCLEOTIDE SEQUENCE [LARGE SCALE GENOMIC DNA]</scope>
    <source>
        <strain evidence="10 11">CBS 459.81</strain>
    </source>
</reference>
<dbReference type="EMBL" id="KV745067">
    <property type="protein sequence ID" value="OCK78330.1"/>
    <property type="molecule type" value="Genomic_DNA"/>
</dbReference>
<dbReference type="Gene3D" id="1.20.120.1750">
    <property type="match status" value="1"/>
</dbReference>
<keyword evidence="1" id="KW-0808">Transferase</keyword>